<evidence type="ECO:0000313" key="2">
    <source>
        <dbReference type="EMBL" id="NGO50950.1"/>
    </source>
</evidence>
<dbReference type="AlphaFoldDB" id="A0A6G4W9X1"/>
<accession>A0A6G4W9X1</accession>
<comment type="caution">
    <text evidence="2">The sequence shown here is derived from an EMBL/GenBank/DDBJ whole genome shotgun (WGS) entry which is preliminary data.</text>
</comment>
<feature type="chain" id="PRO_5026018656" evidence="1">
    <location>
        <begin position="21"/>
        <end position="105"/>
    </location>
</feature>
<evidence type="ECO:0000256" key="1">
    <source>
        <dbReference type="SAM" id="SignalP"/>
    </source>
</evidence>
<dbReference type="EMBL" id="JAAKZF010000005">
    <property type="protein sequence ID" value="NGO50950.1"/>
    <property type="molecule type" value="Genomic_DNA"/>
</dbReference>
<keyword evidence="1" id="KW-0732">Signal</keyword>
<sequence>MIRLLSGAALLAVMAASAAAEPRHDLRLEQAAMKIVAQRIGEIRGGFSHQETPVFIRTAAASVGPTDPMETGTVTAAKLYSDRRVMTPDDIAALRQRKVSRVIIF</sequence>
<dbReference type="Proteomes" id="UP001642900">
    <property type="component" value="Unassembled WGS sequence"/>
</dbReference>
<evidence type="ECO:0000313" key="3">
    <source>
        <dbReference type="Proteomes" id="UP001642900"/>
    </source>
</evidence>
<protein>
    <submittedName>
        <fullName evidence="2">Uncharacterized protein</fullName>
    </submittedName>
</protein>
<gene>
    <name evidence="2" type="ORF">G6N73_07110</name>
</gene>
<feature type="signal peptide" evidence="1">
    <location>
        <begin position="1"/>
        <end position="20"/>
    </location>
</feature>
<organism evidence="2 3">
    <name type="scientific">Allomesorhizobium camelthorni</name>
    <dbReference type="NCBI Taxonomy" id="475069"/>
    <lineage>
        <taxon>Bacteria</taxon>
        <taxon>Pseudomonadati</taxon>
        <taxon>Pseudomonadota</taxon>
        <taxon>Alphaproteobacteria</taxon>
        <taxon>Hyphomicrobiales</taxon>
        <taxon>Phyllobacteriaceae</taxon>
        <taxon>Allomesorhizobium</taxon>
    </lineage>
</organism>
<keyword evidence="3" id="KW-1185">Reference proteome</keyword>
<name>A0A6G4W9X1_9HYPH</name>
<proteinExistence type="predicted"/>
<dbReference type="RefSeq" id="WP_165025285.1">
    <property type="nucleotide sequence ID" value="NZ_JAAKZF010000005.1"/>
</dbReference>
<reference evidence="2 3" key="1">
    <citation type="submission" date="2020-02" db="EMBL/GenBank/DDBJ databases">
        <title>Genome sequence of strain CCNWXJ40-4.</title>
        <authorList>
            <person name="Gao J."/>
            <person name="Sun J."/>
        </authorList>
    </citation>
    <scope>NUCLEOTIDE SEQUENCE [LARGE SCALE GENOMIC DNA]</scope>
    <source>
        <strain evidence="2 3">CCNWXJ 40-4</strain>
    </source>
</reference>